<dbReference type="AlphaFoldDB" id="A0A2W6NQB5"/>
<dbReference type="Proteomes" id="UP000249204">
    <property type="component" value="Unassembled WGS sequence"/>
</dbReference>
<organism evidence="1 2">
    <name type="scientific">Paenibacillus silvae</name>
    <dbReference type="NCBI Taxonomy" id="1325358"/>
    <lineage>
        <taxon>Bacteria</taxon>
        <taxon>Bacillati</taxon>
        <taxon>Bacillota</taxon>
        <taxon>Bacilli</taxon>
        <taxon>Bacillales</taxon>
        <taxon>Paenibacillaceae</taxon>
        <taxon>Paenibacillus</taxon>
    </lineage>
</organism>
<comment type="caution">
    <text evidence="1">The sequence shown here is derived from an EMBL/GenBank/DDBJ whole genome shotgun (WGS) entry which is preliminary data.</text>
</comment>
<evidence type="ECO:0000313" key="2">
    <source>
        <dbReference type="Proteomes" id="UP000249204"/>
    </source>
</evidence>
<name>A0A2W6NQB5_9BACL</name>
<sequence>MIVLTILFLALLLIIIDWAVHLSMTSDDSIKYGWASYSTFKKWFRDYDWKGDNVFKGSLWDREMKCTYHAGIIKFEGIGMKINDPFSYLLVRIYVRKYIKSHNKNNDFSFENEMTKRKPKREGYNVSLPSGEVIYVSIEEIYGKGLE</sequence>
<accession>A0A2W6NQB5</accession>
<gene>
    <name evidence="1" type="ORF">DN757_02035</name>
</gene>
<evidence type="ECO:0000313" key="1">
    <source>
        <dbReference type="EMBL" id="PZT57458.1"/>
    </source>
</evidence>
<protein>
    <submittedName>
        <fullName evidence="1">Uncharacterized protein</fullName>
    </submittedName>
</protein>
<proteinExistence type="predicted"/>
<reference evidence="1 2" key="1">
    <citation type="submission" date="2018-06" db="EMBL/GenBank/DDBJ databases">
        <title>Isolation of heavy metals resistant Paenibacillus silvae NC2 from Gold-Copper mine in ZiJin, China.</title>
        <authorList>
            <person name="Xu J."/>
            <person name="Mazhar H.S."/>
            <person name="Rensing C."/>
        </authorList>
    </citation>
    <scope>NUCLEOTIDE SEQUENCE [LARGE SCALE GENOMIC DNA]</scope>
    <source>
        <strain evidence="1 2">NC2</strain>
    </source>
</reference>
<dbReference type="EMBL" id="QKWW01000006">
    <property type="protein sequence ID" value="PZT57458.1"/>
    <property type="molecule type" value="Genomic_DNA"/>
</dbReference>